<evidence type="ECO:0000256" key="2">
    <source>
        <dbReference type="ARBA" id="ARBA00008034"/>
    </source>
</evidence>
<dbReference type="PANTHER" id="PTHR30477">
    <property type="entry name" value="ABC-TRANSPORTER METAL-BINDING PROTEIN"/>
    <property type="match status" value="1"/>
</dbReference>
<organism evidence="8 9">
    <name type="scientific">Marinicrinis sediminis</name>
    <dbReference type="NCBI Taxonomy" id="1652465"/>
    <lineage>
        <taxon>Bacteria</taxon>
        <taxon>Bacillati</taxon>
        <taxon>Bacillota</taxon>
        <taxon>Bacilli</taxon>
        <taxon>Bacillales</taxon>
        <taxon>Paenibacillaceae</taxon>
    </lineage>
</organism>
<comment type="subcellular location">
    <subcellularLocation>
        <location evidence="6">Cell membrane</location>
        <topology evidence="6">Multi-pass membrane protein</topology>
    </subcellularLocation>
    <subcellularLocation>
        <location evidence="1">Membrane</location>
        <topology evidence="1">Multi-pass membrane protein</topology>
    </subcellularLocation>
</comment>
<dbReference type="InterPro" id="IPR001626">
    <property type="entry name" value="ABC_TroCD"/>
</dbReference>
<comment type="similarity">
    <text evidence="2 6">Belongs to the ABC-3 integral membrane protein family.</text>
</comment>
<evidence type="ECO:0000256" key="7">
    <source>
        <dbReference type="SAM" id="Phobius"/>
    </source>
</evidence>
<feature type="transmembrane region" description="Helical" evidence="7">
    <location>
        <begin position="218"/>
        <end position="239"/>
    </location>
</feature>
<accession>A0ABW5RB65</accession>
<feature type="transmembrane region" description="Helical" evidence="7">
    <location>
        <begin position="245"/>
        <end position="264"/>
    </location>
</feature>
<name>A0ABW5RB65_9BACL</name>
<dbReference type="SUPFAM" id="SSF81345">
    <property type="entry name" value="ABC transporter involved in vitamin B12 uptake, BtuC"/>
    <property type="match status" value="1"/>
</dbReference>
<feature type="transmembrane region" description="Helical" evidence="7">
    <location>
        <begin position="44"/>
        <end position="69"/>
    </location>
</feature>
<keyword evidence="4 7" id="KW-1133">Transmembrane helix</keyword>
<dbReference type="EMBL" id="JBHUMM010000025">
    <property type="protein sequence ID" value="MFD2672193.1"/>
    <property type="molecule type" value="Genomic_DNA"/>
</dbReference>
<dbReference type="PANTHER" id="PTHR30477:SF0">
    <property type="entry name" value="METAL TRANSPORT SYSTEM MEMBRANE PROTEIN TM_0125-RELATED"/>
    <property type="match status" value="1"/>
</dbReference>
<evidence type="ECO:0000256" key="5">
    <source>
        <dbReference type="ARBA" id="ARBA00023136"/>
    </source>
</evidence>
<dbReference type="CDD" id="cd06550">
    <property type="entry name" value="TM_ABC_iron-siderophores_like"/>
    <property type="match status" value="1"/>
</dbReference>
<gene>
    <name evidence="8" type="ORF">ACFSUC_11335</name>
</gene>
<feature type="transmembrane region" description="Helical" evidence="7">
    <location>
        <begin position="190"/>
        <end position="211"/>
    </location>
</feature>
<comment type="caution">
    <text evidence="8">The sequence shown here is derived from an EMBL/GenBank/DDBJ whole genome shotgun (WGS) entry which is preliminary data.</text>
</comment>
<evidence type="ECO:0000256" key="3">
    <source>
        <dbReference type="ARBA" id="ARBA00022692"/>
    </source>
</evidence>
<evidence type="ECO:0000313" key="8">
    <source>
        <dbReference type="EMBL" id="MFD2672193.1"/>
    </source>
</evidence>
<dbReference type="InterPro" id="IPR037294">
    <property type="entry name" value="ABC_BtuC-like"/>
</dbReference>
<feature type="transmembrane region" description="Helical" evidence="7">
    <location>
        <begin position="90"/>
        <end position="111"/>
    </location>
</feature>
<keyword evidence="6" id="KW-0813">Transport</keyword>
<feature type="transmembrane region" description="Helical" evidence="7">
    <location>
        <begin position="12"/>
        <end position="32"/>
    </location>
</feature>
<evidence type="ECO:0000256" key="4">
    <source>
        <dbReference type="ARBA" id="ARBA00022989"/>
    </source>
</evidence>
<evidence type="ECO:0000256" key="6">
    <source>
        <dbReference type="RuleBase" id="RU003943"/>
    </source>
</evidence>
<dbReference type="Proteomes" id="UP001597497">
    <property type="component" value="Unassembled WGS sequence"/>
</dbReference>
<feature type="transmembrane region" description="Helical" evidence="7">
    <location>
        <begin position="131"/>
        <end position="147"/>
    </location>
</feature>
<dbReference type="Gene3D" id="1.10.3470.10">
    <property type="entry name" value="ABC transporter involved in vitamin B12 uptake, BtuC"/>
    <property type="match status" value="1"/>
</dbReference>
<proteinExistence type="inferred from homology"/>
<dbReference type="RefSeq" id="WP_379929718.1">
    <property type="nucleotide sequence ID" value="NZ_JBHUMM010000025.1"/>
</dbReference>
<feature type="transmembrane region" description="Helical" evidence="7">
    <location>
        <begin position="167"/>
        <end position="184"/>
    </location>
</feature>
<dbReference type="Pfam" id="PF00950">
    <property type="entry name" value="ABC-3"/>
    <property type="match status" value="1"/>
</dbReference>
<reference evidence="9" key="1">
    <citation type="journal article" date="2019" name="Int. J. Syst. Evol. Microbiol.">
        <title>The Global Catalogue of Microorganisms (GCM) 10K type strain sequencing project: providing services to taxonomists for standard genome sequencing and annotation.</title>
        <authorList>
            <consortium name="The Broad Institute Genomics Platform"/>
            <consortium name="The Broad Institute Genome Sequencing Center for Infectious Disease"/>
            <person name="Wu L."/>
            <person name="Ma J."/>
        </authorList>
    </citation>
    <scope>NUCLEOTIDE SEQUENCE [LARGE SCALE GENOMIC DNA]</scope>
    <source>
        <strain evidence="9">KCTC 33676</strain>
    </source>
</reference>
<keyword evidence="5 7" id="KW-0472">Membrane</keyword>
<evidence type="ECO:0000256" key="1">
    <source>
        <dbReference type="ARBA" id="ARBA00004141"/>
    </source>
</evidence>
<sequence>MEMLQYGFMQRAFWAGGLIALVAPVLGVYLLLRRQVLMADTLSHISLTGVALGALLGFNPVVGAFLVALSGAIGMEKLRRAYRSYSEVSIAIVMTSGLALAVVLMSLNQGLNLSFTAYLFGSIVAVNEMELLMIFIVVVLALLFLFFMRRPLYNMTFDEETADVNGLAVRSISMSFSIVTGMTIAVSMPILGVLLVSAMMVLPASLAVRVAKGFASAIAIAIGVSLVGMFSGLSVSYYVGTPPGGTIALILVLILGGGLTYTRLGKWLKRKQHGFKEESSELKLFIPRKEVERNEG</sequence>
<keyword evidence="3 6" id="KW-0812">Transmembrane</keyword>
<protein>
    <submittedName>
        <fullName evidence="8">Metal ABC transporter permease</fullName>
    </submittedName>
</protein>
<keyword evidence="9" id="KW-1185">Reference proteome</keyword>
<evidence type="ECO:0000313" key="9">
    <source>
        <dbReference type="Proteomes" id="UP001597497"/>
    </source>
</evidence>